<gene>
    <name evidence="2" type="ORF">SAMN05421820_102425</name>
</gene>
<evidence type="ECO:0008006" key="4">
    <source>
        <dbReference type="Google" id="ProtNLM"/>
    </source>
</evidence>
<protein>
    <recommendedName>
        <fullName evidence="4">Tetratricopeptide repeat-containing protein</fullName>
    </recommendedName>
</protein>
<sequence length="362" mass="40293">MKLTSIKLIRTTVLAVILSSGVNAAFSQSAVTDEAELTKLRTAVEASPDSIKVHQAYIKAIGIKDPSLEKQYTLWTKKYPKSAMVPYALGKAFINREDPKAKPWLLKTVAIDPKFAQAWSDLSIDSERWGEFTAGRDYMAKATAAAPSDPNYAFYHASSFSKVDEAKYRTLSMDVVKRFPNHERGAQALYWLGSRARNTEDKIKYFELLHQSYAPEKFNWSASGMISYYNVLLGEQPEKALKLAEEMAGYPKDEQQWTNFSNQAKLLTEAKKLIALKKGAAALALLNQIKLPRYFSFNKELPVLKAEANAIDGKNDAAYDSLIVAFAKSPAVKLKSIIGSYGSQLGKNELQINADSWMPLPA</sequence>
<dbReference type="Proteomes" id="UP000183200">
    <property type="component" value="Unassembled WGS sequence"/>
</dbReference>
<feature type="signal peptide" evidence="1">
    <location>
        <begin position="1"/>
        <end position="24"/>
    </location>
</feature>
<evidence type="ECO:0000256" key="1">
    <source>
        <dbReference type="SAM" id="SignalP"/>
    </source>
</evidence>
<organism evidence="2 3">
    <name type="scientific">Pedobacter steynii</name>
    <dbReference type="NCBI Taxonomy" id="430522"/>
    <lineage>
        <taxon>Bacteria</taxon>
        <taxon>Pseudomonadati</taxon>
        <taxon>Bacteroidota</taxon>
        <taxon>Sphingobacteriia</taxon>
        <taxon>Sphingobacteriales</taxon>
        <taxon>Sphingobacteriaceae</taxon>
        <taxon>Pedobacter</taxon>
    </lineage>
</organism>
<name>A0A1G9NRQ5_9SPHI</name>
<dbReference type="Gene3D" id="1.25.40.10">
    <property type="entry name" value="Tetratricopeptide repeat domain"/>
    <property type="match status" value="1"/>
</dbReference>
<dbReference type="EMBL" id="FNGY01000002">
    <property type="protein sequence ID" value="SDL89286.1"/>
    <property type="molecule type" value="Genomic_DNA"/>
</dbReference>
<proteinExistence type="predicted"/>
<keyword evidence="3" id="KW-1185">Reference proteome</keyword>
<accession>A0A1G9NRQ5</accession>
<dbReference type="AlphaFoldDB" id="A0A1G9NRQ5"/>
<reference evidence="3" key="1">
    <citation type="submission" date="2016-10" db="EMBL/GenBank/DDBJ databases">
        <authorList>
            <person name="Varghese N."/>
            <person name="Submissions S."/>
        </authorList>
    </citation>
    <scope>NUCLEOTIDE SEQUENCE [LARGE SCALE GENOMIC DNA]</scope>
    <source>
        <strain evidence="3">DSM 19110</strain>
    </source>
</reference>
<evidence type="ECO:0000313" key="3">
    <source>
        <dbReference type="Proteomes" id="UP000183200"/>
    </source>
</evidence>
<dbReference type="InterPro" id="IPR011990">
    <property type="entry name" value="TPR-like_helical_dom_sf"/>
</dbReference>
<evidence type="ECO:0000313" key="2">
    <source>
        <dbReference type="EMBL" id="SDL89286.1"/>
    </source>
</evidence>
<feature type="chain" id="PRO_5010190489" description="Tetratricopeptide repeat-containing protein" evidence="1">
    <location>
        <begin position="25"/>
        <end position="362"/>
    </location>
</feature>
<dbReference type="SUPFAM" id="SSF48452">
    <property type="entry name" value="TPR-like"/>
    <property type="match status" value="1"/>
</dbReference>
<keyword evidence="1" id="KW-0732">Signal</keyword>